<dbReference type="EMBL" id="VRMN01000027">
    <property type="protein sequence ID" value="KAA8490449.1"/>
    <property type="molecule type" value="Genomic_DNA"/>
</dbReference>
<dbReference type="AlphaFoldDB" id="A0A5J4YG19"/>
<feature type="compositionally biased region" description="Gly residues" evidence="1">
    <location>
        <begin position="191"/>
        <end position="220"/>
    </location>
</feature>
<comment type="caution">
    <text evidence="2">The sequence shown here is derived from an EMBL/GenBank/DDBJ whole genome shotgun (WGS) entry which is preliminary data.</text>
</comment>
<name>A0A5J4YG19_PORPP</name>
<evidence type="ECO:0000256" key="1">
    <source>
        <dbReference type="SAM" id="MobiDB-lite"/>
    </source>
</evidence>
<dbReference type="PRINTS" id="PR01228">
    <property type="entry name" value="EGGSHELL"/>
</dbReference>
<evidence type="ECO:0000313" key="3">
    <source>
        <dbReference type="Proteomes" id="UP000324585"/>
    </source>
</evidence>
<evidence type="ECO:0000313" key="2">
    <source>
        <dbReference type="EMBL" id="KAA8490449.1"/>
    </source>
</evidence>
<protein>
    <submittedName>
        <fullName evidence="2">Uncharacterized protein</fullName>
    </submittedName>
</protein>
<feature type="compositionally biased region" description="Acidic residues" evidence="1">
    <location>
        <begin position="503"/>
        <end position="530"/>
    </location>
</feature>
<dbReference type="Proteomes" id="UP000324585">
    <property type="component" value="Unassembled WGS sequence"/>
</dbReference>
<feature type="compositionally biased region" description="Gly residues" evidence="1">
    <location>
        <begin position="130"/>
        <end position="183"/>
    </location>
</feature>
<feature type="compositionally biased region" description="Polar residues" evidence="1">
    <location>
        <begin position="223"/>
        <end position="242"/>
    </location>
</feature>
<feature type="compositionally biased region" description="Acidic residues" evidence="1">
    <location>
        <begin position="253"/>
        <end position="274"/>
    </location>
</feature>
<reference evidence="3" key="1">
    <citation type="journal article" date="2019" name="Nat. Commun.">
        <title>Expansion of phycobilisome linker gene families in mesophilic red algae.</title>
        <authorList>
            <person name="Lee J."/>
            <person name="Kim D."/>
            <person name="Bhattacharya D."/>
            <person name="Yoon H.S."/>
        </authorList>
    </citation>
    <scope>NUCLEOTIDE SEQUENCE [LARGE SCALE GENOMIC DNA]</scope>
    <source>
        <strain evidence="3">CCMP 1328</strain>
    </source>
</reference>
<feature type="compositionally biased region" description="Acidic residues" evidence="1">
    <location>
        <begin position="475"/>
        <end position="488"/>
    </location>
</feature>
<accession>A0A5J4YG19</accession>
<sequence>MSVRARKYPRGHYTKNHMPEWNKNRLRHFEEYSALAGVSHNGWRGEERRGVLGASDRHGGWGLGRAADQGGQGMASHAIRGAGLLAGSASGSAFKPADRMCAGAGMGMMLFSQHGAAVAVGQQPVRFFNGGGRGGRGGGRGGGGGGGGRGGGGGGGGFRGGRGGGGGGGFRGGRGGGASGGGYMDRSPPASGGGYMDRPSGGGYMDRPRGGGGGGGGGGYAPPSNNRGGFQGRSPSQYQNRSAPKKQAYMGDNDFDSDEESFDEGEDFDLSDDEYVPKKSPGKGKGKGLAAKGPPGKGPAGKGGKSKYGLSDDDFSEPDDSEPDPLSDEEPEEDLRARLDAEREAQFQMDLEEIKDLLDDLCKSARGQGYRPHPEHVNLFVVDESGAAAGKKAGDTVPIRTFVLERAEKDSKLREFLMSKVGAMPHILELLSHPYMYENKTLDPAEDSDSGAPPAWDVDEDDDSGERRGPQLSNDDGEASFSDADEGSFGEGSGDEQGRSDFEDGSDDADENFSGSEYEDGSDADDSDDENIQKKKGRKYQS</sequence>
<feature type="compositionally biased region" description="Acidic residues" evidence="1">
    <location>
        <begin position="311"/>
        <end position="333"/>
    </location>
</feature>
<proteinExistence type="predicted"/>
<gene>
    <name evidence="2" type="ORF">FVE85_8975</name>
</gene>
<organism evidence="2 3">
    <name type="scientific">Porphyridium purpureum</name>
    <name type="common">Red alga</name>
    <name type="synonym">Porphyridium cruentum</name>
    <dbReference type="NCBI Taxonomy" id="35688"/>
    <lineage>
        <taxon>Eukaryota</taxon>
        <taxon>Rhodophyta</taxon>
        <taxon>Bangiophyceae</taxon>
        <taxon>Porphyridiales</taxon>
        <taxon>Porphyridiaceae</taxon>
        <taxon>Porphyridium</taxon>
    </lineage>
</organism>
<feature type="compositionally biased region" description="Basic and acidic residues" evidence="1">
    <location>
        <begin position="334"/>
        <end position="344"/>
    </location>
</feature>
<feature type="region of interest" description="Disordered" evidence="1">
    <location>
        <begin position="441"/>
        <end position="542"/>
    </location>
</feature>
<feature type="region of interest" description="Disordered" evidence="1">
    <location>
        <begin position="130"/>
        <end position="344"/>
    </location>
</feature>
<keyword evidence="3" id="KW-1185">Reference proteome</keyword>